<reference evidence="2" key="1">
    <citation type="journal article" date="2023" name="Front. Plant Sci.">
        <title>Chromosomal-level genome assembly of Melastoma candidum provides insights into trichome evolution.</title>
        <authorList>
            <person name="Zhong Y."/>
            <person name="Wu W."/>
            <person name="Sun C."/>
            <person name="Zou P."/>
            <person name="Liu Y."/>
            <person name="Dai S."/>
            <person name="Zhou R."/>
        </authorList>
    </citation>
    <scope>NUCLEOTIDE SEQUENCE [LARGE SCALE GENOMIC DNA]</scope>
</reference>
<accession>A0ACB9LKC6</accession>
<protein>
    <submittedName>
        <fullName evidence="1">Uncharacterized protein</fullName>
    </submittedName>
</protein>
<dbReference type="EMBL" id="CM042890">
    <property type="protein sequence ID" value="KAI4311950.1"/>
    <property type="molecule type" value="Genomic_DNA"/>
</dbReference>
<gene>
    <name evidence="1" type="ORF">MLD38_036812</name>
</gene>
<comment type="caution">
    <text evidence="1">The sequence shown here is derived from an EMBL/GenBank/DDBJ whole genome shotgun (WGS) entry which is preliminary data.</text>
</comment>
<dbReference type="Proteomes" id="UP001057402">
    <property type="component" value="Chromosome 11"/>
</dbReference>
<organism evidence="1 2">
    <name type="scientific">Melastoma candidum</name>
    <dbReference type="NCBI Taxonomy" id="119954"/>
    <lineage>
        <taxon>Eukaryota</taxon>
        <taxon>Viridiplantae</taxon>
        <taxon>Streptophyta</taxon>
        <taxon>Embryophyta</taxon>
        <taxon>Tracheophyta</taxon>
        <taxon>Spermatophyta</taxon>
        <taxon>Magnoliopsida</taxon>
        <taxon>eudicotyledons</taxon>
        <taxon>Gunneridae</taxon>
        <taxon>Pentapetalae</taxon>
        <taxon>rosids</taxon>
        <taxon>malvids</taxon>
        <taxon>Myrtales</taxon>
        <taxon>Melastomataceae</taxon>
        <taxon>Melastomatoideae</taxon>
        <taxon>Melastomateae</taxon>
        <taxon>Melastoma</taxon>
    </lineage>
</organism>
<evidence type="ECO:0000313" key="2">
    <source>
        <dbReference type="Proteomes" id="UP001057402"/>
    </source>
</evidence>
<keyword evidence="2" id="KW-1185">Reference proteome</keyword>
<evidence type="ECO:0000313" key="1">
    <source>
        <dbReference type="EMBL" id="KAI4311950.1"/>
    </source>
</evidence>
<sequence length="350" mass="37594">MEAGNGDDGVGGRPRLLGAEWGGGSGCVLGSGGGAADSGEMAQRVESRLDSKLAAGKGEAVGHRDGDRFKDAATGAAGRGKSRRTGEEGNETCWEDERNRTGDGRPYANGPFFFLLLLQGDDSVQRGSLDVIEQHRQRNREAAGHHEPAIADQNVRFTAQASATKSSGLRTRAGERNRPFVLLGGGDDLAALVPEGGRFPGASQLGTGDLQTYKGNFKGQSHFFWVVPALSDIVILVLFRAIIHQVGNLAAPVSEWTVGGTAWTSLMDVERRHGKYKPVIKEAMAELDGAPFKKFESLREEWAVKNCYISPGTAAPFLRSVLSQAFCPPSLTAFFLLFTFPWQVPFSLLD</sequence>
<proteinExistence type="predicted"/>
<name>A0ACB9LKC6_9MYRT</name>